<feature type="region of interest" description="Disordered" evidence="1">
    <location>
        <begin position="59"/>
        <end position="86"/>
    </location>
</feature>
<keyword evidence="3" id="KW-1185">Reference proteome</keyword>
<comment type="caution">
    <text evidence="2">The sequence shown here is derived from an EMBL/GenBank/DDBJ whole genome shotgun (WGS) entry which is preliminary data.</text>
</comment>
<dbReference type="EMBL" id="VITK01000007">
    <property type="protein sequence ID" value="TWA95990.1"/>
    <property type="molecule type" value="Genomic_DNA"/>
</dbReference>
<gene>
    <name evidence="2" type="ORF">FBZ96_107180</name>
</gene>
<proteinExistence type="predicted"/>
<evidence type="ECO:0000313" key="2">
    <source>
        <dbReference type="EMBL" id="TWA95990.1"/>
    </source>
</evidence>
<evidence type="ECO:0000256" key="1">
    <source>
        <dbReference type="SAM" id="MobiDB-lite"/>
    </source>
</evidence>
<organism evidence="2 3">
    <name type="scientific">Bradyrhizobium stylosanthis</name>
    <dbReference type="NCBI Taxonomy" id="1803665"/>
    <lineage>
        <taxon>Bacteria</taxon>
        <taxon>Pseudomonadati</taxon>
        <taxon>Pseudomonadota</taxon>
        <taxon>Alphaproteobacteria</taxon>
        <taxon>Hyphomicrobiales</taxon>
        <taxon>Nitrobacteraceae</taxon>
        <taxon>Bradyrhizobium</taxon>
    </lineage>
</organism>
<evidence type="ECO:0000313" key="3">
    <source>
        <dbReference type="Proteomes" id="UP000319949"/>
    </source>
</evidence>
<dbReference type="Proteomes" id="UP000319949">
    <property type="component" value="Unassembled WGS sequence"/>
</dbReference>
<feature type="compositionally biased region" description="Basic and acidic residues" evidence="1">
    <location>
        <begin position="62"/>
        <end position="72"/>
    </location>
</feature>
<reference evidence="2 3" key="1">
    <citation type="submission" date="2019-06" db="EMBL/GenBank/DDBJ databases">
        <title>Genomic Encyclopedia of Type Strains, Phase IV (KMG-V): Genome sequencing to study the core and pangenomes of soil and plant-associated prokaryotes.</title>
        <authorList>
            <person name="Whitman W."/>
        </authorList>
    </citation>
    <scope>NUCLEOTIDE SEQUENCE [LARGE SCALE GENOMIC DNA]</scope>
    <source>
        <strain evidence="2 3">BR 510</strain>
    </source>
</reference>
<dbReference type="STRING" id="1803665.GCA_001641335_07064"/>
<dbReference type="OrthoDB" id="8256066at2"/>
<sequence length="86" mass="9767">MSLQRPLLDPVFILRFWREALDGSGKARWRVQIRNINTGRRDVVDDVQDAFTIVTANLNAAEGEHEHSEEPRTGTPGDDFDDKSLC</sequence>
<name>A0A560DFU3_9BRAD</name>
<dbReference type="AlphaFoldDB" id="A0A560DFU3"/>
<accession>A0A560DFU3</accession>
<dbReference type="RefSeq" id="WP_063693528.1">
    <property type="nucleotide sequence ID" value="NZ_VITK01000007.1"/>
</dbReference>
<protein>
    <submittedName>
        <fullName evidence="2">Uncharacterized protein</fullName>
    </submittedName>
</protein>